<proteinExistence type="predicted"/>
<evidence type="ECO:0000313" key="4">
    <source>
        <dbReference type="EMBL" id="KAK4449021.1"/>
    </source>
</evidence>
<feature type="transmembrane region" description="Helical" evidence="3">
    <location>
        <begin position="98"/>
        <end position="119"/>
    </location>
</feature>
<keyword evidence="5" id="KW-1185">Reference proteome</keyword>
<keyword evidence="3" id="KW-0472">Membrane</keyword>
<keyword evidence="1" id="KW-0175">Coiled coil</keyword>
<evidence type="ECO:0000256" key="2">
    <source>
        <dbReference type="SAM" id="MobiDB-lite"/>
    </source>
</evidence>
<dbReference type="Proteomes" id="UP001321760">
    <property type="component" value="Unassembled WGS sequence"/>
</dbReference>
<organism evidence="4 5">
    <name type="scientific">Podospora aff. communis PSN243</name>
    <dbReference type="NCBI Taxonomy" id="3040156"/>
    <lineage>
        <taxon>Eukaryota</taxon>
        <taxon>Fungi</taxon>
        <taxon>Dikarya</taxon>
        <taxon>Ascomycota</taxon>
        <taxon>Pezizomycotina</taxon>
        <taxon>Sordariomycetes</taxon>
        <taxon>Sordariomycetidae</taxon>
        <taxon>Sordariales</taxon>
        <taxon>Podosporaceae</taxon>
        <taxon>Podospora</taxon>
    </lineage>
</organism>
<keyword evidence="3" id="KW-1133">Transmembrane helix</keyword>
<feature type="compositionally biased region" description="Low complexity" evidence="2">
    <location>
        <begin position="198"/>
        <end position="218"/>
    </location>
</feature>
<reference evidence="4" key="1">
    <citation type="journal article" date="2023" name="Mol. Phylogenet. Evol.">
        <title>Genome-scale phylogeny and comparative genomics of the fungal order Sordariales.</title>
        <authorList>
            <person name="Hensen N."/>
            <person name="Bonometti L."/>
            <person name="Westerberg I."/>
            <person name="Brannstrom I.O."/>
            <person name="Guillou S."/>
            <person name="Cros-Aarteil S."/>
            <person name="Calhoun S."/>
            <person name="Haridas S."/>
            <person name="Kuo A."/>
            <person name="Mondo S."/>
            <person name="Pangilinan J."/>
            <person name="Riley R."/>
            <person name="LaButti K."/>
            <person name="Andreopoulos B."/>
            <person name="Lipzen A."/>
            <person name="Chen C."/>
            <person name="Yan M."/>
            <person name="Daum C."/>
            <person name="Ng V."/>
            <person name="Clum A."/>
            <person name="Steindorff A."/>
            <person name="Ohm R.A."/>
            <person name="Martin F."/>
            <person name="Silar P."/>
            <person name="Natvig D.O."/>
            <person name="Lalanne C."/>
            <person name="Gautier V."/>
            <person name="Ament-Velasquez S.L."/>
            <person name="Kruys A."/>
            <person name="Hutchinson M.I."/>
            <person name="Powell A.J."/>
            <person name="Barry K."/>
            <person name="Miller A.N."/>
            <person name="Grigoriev I.V."/>
            <person name="Debuchy R."/>
            <person name="Gladieux P."/>
            <person name="Hiltunen Thoren M."/>
            <person name="Johannesson H."/>
        </authorList>
    </citation>
    <scope>NUCLEOTIDE SEQUENCE</scope>
    <source>
        <strain evidence="4">PSN243</strain>
    </source>
</reference>
<gene>
    <name evidence="4" type="ORF">QBC34DRAFT_101784</name>
</gene>
<name>A0AAV9GKZ3_9PEZI</name>
<comment type="caution">
    <text evidence="4">The sequence shown here is derived from an EMBL/GenBank/DDBJ whole genome shotgun (WGS) entry which is preliminary data.</text>
</comment>
<evidence type="ECO:0000256" key="1">
    <source>
        <dbReference type="SAM" id="Coils"/>
    </source>
</evidence>
<evidence type="ECO:0008006" key="6">
    <source>
        <dbReference type="Google" id="ProtNLM"/>
    </source>
</evidence>
<sequence>MEELACWRSCEATYLVDSLDACGTSLECKCTDQKFACCLLRACPGQDLSGLEKTCSDGGFTIRPSVVAASCSARTTLTDASALGTADDNATKLSSGSIAAIVCGAVTGVAVLLAIILIIRRRRRKKAHYLPPNIMYVEIDDASQTAVAELAPDSLPGPSPSIWRKKKKRSPASTRSTIHELPHNPSEKRVDEPPVPVDQPSVPAPSSAVTPSATSSSIPSATIAVDQDEVPAEAKSAVTLKRNENEGDVPMATTEDELASLEQRRVQLAERKWRLMELDRIEDEEAEIERRLTRLKDAK</sequence>
<keyword evidence="3" id="KW-0812">Transmembrane</keyword>
<dbReference type="EMBL" id="MU865940">
    <property type="protein sequence ID" value="KAK4449021.1"/>
    <property type="molecule type" value="Genomic_DNA"/>
</dbReference>
<evidence type="ECO:0000256" key="3">
    <source>
        <dbReference type="SAM" id="Phobius"/>
    </source>
</evidence>
<accession>A0AAV9GKZ3</accession>
<evidence type="ECO:0000313" key="5">
    <source>
        <dbReference type="Proteomes" id="UP001321760"/>
    </source>
</evidence>
<feature type="region of interest" description="Disordered" evidence="2">
    <location>
        <begin position="150"/>
        <end position="218"/>
    </location>
</feature>
<feature type="coiled-coil region" evidence="1">
    <location>
        <begin position="251"/>
        <end position="298"/>
    </location>
</feature>
<reference evidence="4" key="2">
    <citation type="submission" date="2023-05" db="EMBL/GenBank/DDBJ databases">
        <authorList>
            <consortium name="Lawrence Berkeley National Laboratory"/>
            <person name="Steindorff A."/>
            <person name="Hensen N."/>
            <person name="Bonometti L."/>
            <person name="Westerberg I."/>
            <person name="Brannstrom I.O."/>
            <person name="Guillou S."/>
            <person name="Cros-Aarteil S."/>
            <person name="Calhoun S."/>
            <person name="Haridas S."/>
            <person name="Kuo A."/>
            <person name="Mondo S."/>
            <person name="Pangilinan J."/>
            <person name="Riley R."/>
            <person name="Labutti K."/>
            <person name="Andreopoulos B."/>
            <person name="Lipzen A."/>
            <person name="Chen C."/>
            <person name="Yanf M."/>
            <person name="Daum C."/>
            <person name="Ng V."/>
            <person name="Clum A."/>
            <person name="Ohm R."/>
            <person name="Martin F."/>
            <person name="Silar P."/>
            <person name="Natvig D."/>
            <person name="Lalanne C."/>
            <person name="Gautier V."/>
            <person name="Ament-Velasquez S.L."/>
            <person name="Kruys A."/>
            <person name="Hutchinson M.I."/>
            <person name="Powell A.J."/>
            <person name="Barry K."/>
            <person name="Miller A.N."/>
            <person name="Grigoriev I.V."/>
            <person name="Debuchy R."/>
            <person name="Gladieux P."/>
            <person name="Thoren M.H."/>
            <person name="Johannesson H."/>
        </authorList>
    </citation>
    <scope>NUCLEOTIDE SEQUENCE</scope>
    <source>
        <strain evidence="4">PSN243</strain>
    </source>
</reference>
<dbReference type="AlphaFoldDB" id="A0AAV9GKZ3"/>
<feature type="compositionally biased region" description="Basic and acidic residues" evidence="2">
    <location>
        <begin position="177"/>
        <end position="192"/>
    </location>
</feature>
<protein>
    <recommendedName>
        <fullName evidence="6">Extracellular membrane protein CFEM domain-containing protein</fullName>
    </recommendedName>
</protein>